<feature type="region of interest" description="Disordered" evidence="1">
    <location>
        <begin position="17"/>
        <end position="64"/>
    </location>
</feature>
<accession>A0AAD6ZNB5</accession>
<organism evidence="2 4">
    <name type="scientific">Mycena albidolilacea</name>
    <dbReference type="NCBI Taxonomy" id="1033008"/>
    <lineage>
        <taxon>Eukaryota</taxon>
        <taxon>Fungi</taxon>
        <taxon>Dikarya</taxon>
        <taxon>Basidiomycota</taxon>
        <taxon>Agaricomycotina</taxon>
        <taxon>Agaricomycetes</taxon>
        <taxon>Agaricomycetidae</taxon>
        <taxon>Agaricales</taxon>
        <taxon>Marasmiineae</taxon>
        <taxon>Mycenaceae</taxon>
        <taxon>Mycena</taxon>
    </lineage>
</organism>
<evidence type="ECO:0000313" key="3">
    <source>
        <dbReference type="EMBL" id="KAJ7336960.1"/>
    </source>
</evidence>
<proteinExistence type="predicted"/>
<evidence type="ECO:0000256" key="1">
    <source>
        <dbReference type="SAM" id="MobiDB-lite"/>
    </source>
</evidence>
<protein>
    <submittedName>
        <fullName evidence="2">Uncharacterized protein</fullName>
    </submittedName>
</protein>
<dbReference type="Proteomes" id="UP001218218">
    <property type="component" value="Unassembled WGS sequence"/>
</dbReference>
<keyword evidence="4" id="KW-1185">Reference proteome</keyword>
<evidence type="ECO:0000313" key="4">
    <source>
        <dbReference type="Proteomes" id="UP001218218"/>
    </source>
</evidence>
<sequence length="138" mass="15560">MPDWKREWVWSEKWTGRQERKGDEWGEESIGGGQAEWQKGGEKGREASKWVGTKRNDEDGDKTVHRLDVSDPRIQHFARLRVSTRDGSGTSEDGDAYGADAEYRFDNGWYHGGGRRKGVDGEEGEEGGSEEEGRNGVE</sequence>
<name>A0AAD6ZNB5_9AGAR</name>
<evidence type="ECO:0000313" key="2">
    <source>
        <dbReference type="EMBL" id="KAJ7330935.1"/>
    </source>
</evidence>
<feature type="region of interest" description="Disordered" evidence="1">
    <location>
        <begin position="82"/>
        <end position="138"/>
    </location>
</feature>
<reference evidence="2" key="1">
    <citation type="submission" date="2023-03" db="EMBL/GenBank/DDBJ databases">
        <title>Massive genome expansion in bonnet fungi (Mycena s.s.) driven by repeated elements and novel gene families across ecological guilds.</title>
        <authorList>
            <consortium name="Lawrence Berkeley National Laboratory"/>
            <person name="Harder C.B."/>
            <person name="Miyauchi S."/>
            <person name="Viragh M."/>
            <person name="Kuo A."/>
            <person name="Thoen E."/>
            <person name="Andreopoulos B."/>
            <person name="Lu D."/>
            <person name="Skrede I."/>
            <person name="Drula E."/>
            <person name="Henrissat B."/>
            <person name="Morin E."/>
            <person name="Kohler A."/>
            <person name="Barry K."/>
            <person name="LaButti K."/>
            <person name="Morin E."/>
            <person name="Salamov A."/>
            <person name="Lipzen A."/>
            <person name="Mereny Z."/>
            <person name="Hegedus B."/>
            <person name="Baldrian P."/>
            <person name="Stursova M."/>
            <person name="Weitz H."/>
            <person name="Taylor A."/>
            <person name="Grigoriev I.V."/>
            <person name="Nagy L.G."/>
            <person name="Martin F."/>
            <person name="Kauserud H."/>
        </authorList>
    </citation>
    <scope>NUCLEOTIDE SEQUENCE</scope>
    <source>
        <strain evidence="2">CBHHK002</strain>
    </source>
</reference>
<dbReference type="EMBL" id="JARIHO010000030">
    <property type="protein sequence ID" value="KAJ7336960.1"/>
    <property type="molecule type" value="Genomic_DNA"/>
</dbReference>
<feature type="compositionally biased region" description="Acidic residues" evidence="1">
    <location>
        <begin position="121"/>
        <end position="130"/>
    </location>
</feature>
<dbReference type="EMBL" id="JARIHO010000036">
    <property type="protein sequence ID" value="KAJ7330935.1"/>
    <property type="molecule type" value="Genomic_DNA"/>
</dbReference>
<gene>
    <name evidence="3" type="ORF">DFH08DRAFT_813257</name>
    <name evidence="2" type="ORF">DFH08DRAFT_815019</name>
</gene>
<comment type="caution">
    <text evidence="2">The sequence shown here is derived from an EMBL/GenBank/DDBJ whole genome shotgun (WGS) entry which is preliminary data.</text>
</comment>
<dbReference type="AlphaFoldDB" id="A0AAD6ZNB5"/>
<feature type="compositionally biased region" description="Basic and acidic residues" evidence="1">
    <location>
        <begin position="39"/>
        <end position="64"/>
    </location>
</feature>